<evidence type="ECO:0000256" key="2">
    <source>
        <dbReference type="SAM" id="Phobius"/>
    </source>
</evidence>
<feature type="transmembrane region" description="Helical" evidence="2">
    <location>
        <begin position="233"/>
        <end position="259"/>
    </location>
</feature>
<feature type="transmembrane region" description="Helical" evidence="2">
    <location>
        <begin position="116"/>
        <end position="138"/>
    </location>
</feature>
<feature type="domain" description="CAAX prenyl protease 2/Lysostaphin resistance protein A-like" evidence="3">
    <location>
        <begin position="120"/>
        <end position="214"/>
    </location>
</feature>
<reference evidence="4 5" key="1">
    <citation type="submission" date="2019-07" db="EMBL/GenBank/DDBJ databases">
        <title>Whole genome shotgun sequence of Staphylococcus cohnii subsp. urealyticus NBRC 109766.</title>
        <authorList>
            <person name="Hosoyama A."/>
            <person name="Uohara A."/>
            <person name="Ohji S."/>
            <person name="Ichikawa N."/>
        </authorList>
    </citation>
    <scope>NUCLEOTIDE SEQUENCE [LARGE SCALE GENOMIC DNA]</scope>
    <source>
        <strain evidence="4 5">NBRC 109766</strain>
    </source>
</reference>
<evidence type="ECO:0000313" key="5">
    <source>
        <dbReference type="Proteomes" id="UP000321839"/>
    </source>
</evidence>
<feature type="region of interest" description="Disordered" evidence="1">
    <location>
        <begin position="278"/>
        <end position="439"/>
    </location>
</feature>
<dbReference type="Proteomes" id="UP000321839">
    <property type="component" value="Unassembled WGS sequence"/>
</dbReference>
<gene>
    <name evidence="4" type="primary">lyrA</name>
    <name evidence="4" type="ORF">SCO02_14700</name>
</gene>
<sequence length="439" mass="49606">MNKQRISGFQWAIMIFIFYIIAYAAPIILKDLQSTISLKTFVFDLSAIAPFIAALVCIIVFSKRKTQLSGLKLTIDLKVIERILLAFILPLIIFLIAMISFNIFADSFVLLQTEDLSVSITAIILGQLVMAFLIEFGFRSYLQNIIETKMNTFFASIIVGLLYSIWNINMAFSLEYTLYGLLYTFAFSMIIGELIRATKGRTIFIATIFHAAMSFGLVFLFNEELGSVFAMKVIALSTSAVAVVYILLSIIIRAILYFFTKRSLDEVDSNNYLDHVSEDSETAQADDSNEETLESDNSTTNVHTHSGDSEHSETATSQTKRATDNHVNSHDADSKPSTEHVNDTDTEKDHRKTQHDDSRNNIIDENTPQTIENNDVQDERQHVETQVNGAVENSTEKAQVETSSPKHDDSSTSEPTIQQQNKKRQRSPFKLKNKHDHRR</sequence>
<feature type="compositionally biased region" description="Polar residues" evidence="1">
    <location>
        <begin position="384"/>
        <end position="393"/>
    </location>
</feature>
<dbReference type="GO" id="GO:0004175">
    <property type="term" value="F:endopeptidase activity"/>
    <property type="evidence" value="ECO:0007669"/>
    <property type="project" value="UniProtKB-ARBA"/>
</dbReference>
<evidence type="ECO:0000313" key="4">
    <source>
        <dbReference type="EMBL" id="GEQ03029.1"/>
    </source>
</evidence>
<feature type="transmembrane region" description="Helical" evidence="2">
    <location>
        <begin position="176"/>
        <end position="195"/>
    </location>
</feature>
<feature type="compositionally biased region" description="Basic and acidic residues" evidence="1">
    <location>
        <begin position="394"/>
        <end position="410"/>
    </location>
</feature>
<feature type="transmembrane region" description="Helical" evidence="2">
    <location>
        <begin position="150"/>
        <end position="170"/>
    </location>
</feature>
<feature type="transmembrane region" description="Helical" evidence="2">
    <location>
        <begin position="12"/>
        <end position="29"/>
    </location>
</feature>
<keyword evidence="2" id="KW-1133">Transmembrane helix</keyword>
<dbReference type="Pfam" id="PF02517">
    <property type="entry name" value="Rce1-like"/>
    <property type="match status" value="1"/>
</dbReference>
<feature type="compositionally biased region" description="Basic residues" evidence="1">
    <location>
        <begin position="421"/>
        <end position="439"/>
    </location>
</feature>
<dbReference type="AlphaFoldDB" id="A0AB34AKK7"/>
<feature type="transmembrane region" description="Helical" evidence="2">
    <location>
        <begin position="41"/>
        <end position="62"/>
    </location>
</feature>
<dbReference type="GO" id="GO:0080120">
    <property type="term" value="P:CAAX-box protein maturation"/>
    <property type="evidence" value="ECO:0007669"/>
    <property type="project" value="UniProtKB-ARBA"/>
</dbReference>
<feature type="transmembrane region" description="Helical" evidence="2">
    <location>
        <begin position="83"/>
        <end position="104"/>
    </location>
</feature>
<feature type="compositionally biased region" description="Basic and acidic residues" evidence="1">
    <location>
        <begin position="321"/>
        <end position="359"/>
    </location>
</feature>
<evidence type="ECO:0000256" key="1">
    <source>
        <dbReference type="SAM" id="MobiDB-lite"/>
    </source>
</evidence>
<feature type="compositionally biased region" description="Polar residues" evidence="1">
    <location>
        <begin position="295"/>
        <end position="304"/>
    </location>
</feature>
<evidence type="ECO:0000259" key="3">
    <source>
        <dbReference type="Pfam" id="PF02517"/>
    </source>
</evidence>
<keyword evidence="5" id="KW-1185">Reference proteome</keyword>
<feature type="transmembrane region" description="Helical" evidence="2">
    <location>
        <begin position="202"/>
        <end position="221"/>
    </location>
</feature>
<proteinExistence type="predicted"/>
<feature type="compositionally biased region" description="Polar residues" evidence="1">
    <location>
        <begin position="360"/>
        <end position="374"/>
    </location>
</feature>
<dbReference type="InterPro" id="IPR003675">
    <property type="entry name" value="Rce1/LyrA-like_dom"/>
</dbReference>
<organism evidence="4 5">
    <name type="scientific">Staphylococcus ureilyticus</name>
    <name type="common">Staphylococcus cohnii subsp. urealyticus</name>
    <dbReference type="NCBI Taxonomy" id="94138"/>
    <lineage>
        <taxon>Bacteria</taxon>
        <taxon>Bacillati</taxon>
        <taxon>Bacillota</taxon>
        <taxon>Bacilli</taxon>
        <taxon>Bacillales</taxon>
        <taxon>Staphylococcaceae</taxon>
        <taxon>Staphylococcus</taxon>
        <taxon>Staphylococcus cohnii species complex</taxon>
    </lineage>
</organism>
<dbReference type="EMBL" id="BKAW01000007">
    <property type="protein sequence ID" value="GEQ03029.1"/>
    <property type="molecule type" value="Genomic_DNA"/>
</dbReference>
<name>A0AB34AKK7_STAUR</name>
<accession>A0AB34AKK7</accession>
<protein>
    <submittedName>
        <fullName evidence="4">Lysostaphin resistance protein A</fullName>
    </submittedName>
</protein>
<keyword evidence="2" id="KW-0472">Membrane</keyword>
<comment type="caution">
    <text evidence="4">The sequence shown here is derived from an EMBL/GenBank/DDBJ whole genome shotgun (WGS) entry which is preliminary data.</text>
</comment>
<dbReference type="RefSeq" id="WP_103161320.1">
    <property type="nucleotide sequence ID" value="NZ_BKAW01000007.1"/>
</dbReference>
<keyword evidence="2" id="KW-0812">Transmembrane</keyword>